<accession>A0AAV0XU57</accession>
<organism evidence="2 3">
    <name type="scientific">Macrosiphum euphorbiae</name>
    <name type="common">potato aphid</name>
    <dbReference type="NCBI Taxonomy" id="13131"/>
    <lineage>
        <taxon>Eukaryota</taxon>
        <taxon>Metazoa</taxon>
        <taxon>Ecdysozoa</taxon>
        <taxon>Arthropoda</taxon>
        <taxon>Hexapoda</taxon>
        <taxon>Insecta</taxon>
        <taxon>Pterygota</taxon>
        <taxon>Neoptera</taxon>
        <taxon>Paraneoptera</taxon>
        <taxon>Hemiptera</taxon>
        <taxon>Sternorrhyncha</taxon>
        <taxon>Aphidomorpha</taxon>
        <taxon>Aphidoidea</taxon>
        <taxon>Aphididae</taxon>
        <taxon>Macrosiphini</taxon>
        <taxon>Macrosiphum</taxon>
    </lineage>
</organism>
<gene>
    <name evidence="2" type="ORF">MEUPH1_LOCUS26053</name>
</gene>
<dbReference type="EMBL" id="CARXXK010001019">
    <property type="protein sequence ID" value="CAI6372134.1"/>
    <property type="molecule type" value="Genomic_DNA"/>
</dbReference>
<comment type="caution">
    <text evidence="2">The sequence shown here is derived from an EMBL/GenBank/DDBJ whole genome shotgun (WGS) entry which is preliminary data.</text>
</comment>
<feature type="compositionally biased region" description="Polar residues" evidence="1">
    <location>
        <begin position="47"/>
        <end position="65"/>
    </location>
</feature>
<feature type="region of interest" description="Disordered" evidence="1">
    <location>
        <begin position="1"/>
        <end position="74"/>
    </location>
</feature>
<evidence type="ECO:0000313" key="2">
    <source>
        <dbReference type="EMBL" id="CAI6372134.1"/>
    </source>
</evidence>
<keyword evidence="3" id="KW-1185">Reference proteome</keyword>
<sequence length="87" mass="9387">MDGNSGPSGSSNQPSNTQQPKTKEPVQQVDWSADSNSHHIFPGTEGMNKQSMGQILNDGTNNGSMESKKGKFSSHRTFEGIRFGCVD</sequence>
<feature type="compositionally biased region" description="Low complexity" evidence="1">
    <location>
        <begin position="1"/>
        <end position="20"/>
    </location>
</feature>
<evidence type="ECO:0000256" key="1">
    <source>
        <dbReference type="SAM" id="MobiDB-lite"/>
    </source>
</evidence>
<evidence type="ECO:0000313" key="3">
    <source>
        <dbReference type="Proteomes" id="UP001160148"/>
    </source>
</evidence>
<protein>
    <submittedName>
        <fullName evidence="2">Uncharacterized protein</fullName>
    </submittedName>
</protein>
<dbReference type="Proteomes" id="UP001160148">
    <property type="component" value="Unassembled WGS sequence"/>
</dbReference>
<dbReference type="AlphaFoldDB" id="A0AAV0XU57"/>
<name>A0AAV0XU57_9HEMI</name>
<proteinExistence type="predicted"/>
<reference evidence="2 3" key="1">
    <citation type="submission" date="2023-01" db="EMBL/GenBank/DDBJ databases">
        <authorList>
            <person name="Whitehead M."/>
        </authorList>
    </citation>
    <scope>NUCLEOTIDE SEQUENCE [LARGE SCALE GENOMIC DNA]</scope>
</reference>